<comment type="caution">
    <text evidence="5">The sequence shown here is derived from an EMBL/GenBank/DDBJ whole genome shotgun (WGS) entry which is preliminary data.</text>
</comment>
<dbReference type="GO" id="GO:0003677">
    <property type="term" value="F:DNA binding"/>
    <property type="evidence" value="ECO:0007669"/>
    <property type="project" value="UniProtKB-KW"/>
</dbReference>
<dbReference type="EMBL" id="VFQC01000003">
    <property type="protein sequence ID" value="TQN27757.1"/>
    <property type="molecule type" value="Genomic_DNA"/>
</dbReference>
<dbReference type="PROSITE" id="PS00894">
    <property type="entry name" value="HTH_DEOR_1"/>
    <property type="match status" value="1"/>
</dbReference>
<evidence type="ECO:0000259" key="4">
    <source>
        <dbReference type="PROSITE" id="PS51000"/>
    </source>
</evidence>
<keyword evidence="1" id="KW-0805">Transcription regulation</keyword>
<dbReference type="Pfam" id="PF08279">
    <property type="entry name" value="HTH_11"/>
    <property type="match status" value="1"/>
</dbReference>
<sequence length="323" mass="35507">MSDPALRLLRLLTQLQTGSLLSGPELAQRLGVSPRTLRRDVARLRELGYPVEAEPGAYGHYRLVAGAALPPLALDDEEAVAVVMGLSLVATGPLAGLVPASGAALEKIGRVLPRRLSRIAAALTASTDVVGHHNSTVDPEVLTVVARACRERLRLCFDYRSRAQHESRRRAEPYRVVVVRHRLYLLAWDIDRSDWRTFRLDRVSGPEPRTRFSPRPEPAADPAEYVHERVSLPPVSTTAVVRFHAPAREVASRLQVDSGRLEELGPRECRLTSHADTVEWHAVTLATAGLDYTIEGPEELASCTRRLAARMNRALPEGGEDSA</sequence>
<name>A0A543N7H0_9ACTN</name>
<dbReference type="Pfam" id="PF13280">
    <property type="entry name" value="WYL"/>
    <property type="match status" value="1"/>
</dbReference>
<dbReference type="InterPro" id="IPR013196">
    <property type="entry name" value="HTH_11"/>
</dbReference>
<dbReference type="RefSeq" id="WP_211352000.1">
    <property type="nucleotide sequence ID" value="NZ_VFQC01000003.1"/>
</dbReference>
<dbReference type="AlphaFoldDB" id="A0A543N7H0"/>
<protein>
    <submittedName>
        <fullName evidence="5">Putative DNA-binding transcriptional regulator YafY</fullName>
    </submittedName>
</protein>
<accession>A0A543N7H0</accession>
<dbReference type="InterPro" id="IPR026881">
    <property type="entry name" value="WYL_dom"/>
</dbReference>
<dbReference type="InterPro" id="IPR036388">
    <property type="entry name" value="WH-like_DNA-bd_sf"/>
</dbReference>
<dbReference type="PIRSF" id="PIRSF016838">
    <property type="entry name" value="PafC"/>
    <property type="match status" value="1"/>
</dbReference>
<dbReference type="InterPro" id="IPR018356">
    <property type="entry name" value="Tscrpt_reg_HTH_DeoR_CS"/>
</dbReference>
<dbReference type="PROSITE" id="PS52050">
    <property type="entry name" value="WYL"/>
    <property type="match status" value="1"/>
</dbReference>
<dbReference type="GO" id="GO:0003700">
    <property type="term" value="F:DNA-binding transcription factor activity"/>
    <property type="evidence" value="ECO:0007669"/>
    <property type="project" value="InterPro"/>
</dbReference>
<dbReference type="InterPro" id="IPR051534">
    <property type="entry name" value="CBASS_pafABC_assoc_protein"/>
</dbReference>
<evidence type="ECO:0000256" key="1">
    <source>
        <dbReference type="ARBA" id="ARBA00023015"/>
    </source>
</evidence>
<dbReference type="Gene3D" id="1.10.10.10">
    <property type="entry name" value="Winged helix-like DNA-binding domain superfamily/Winged helix DNA-binding domain"/>
    <property type="match status" value="1"/>
</dbReference>
<dbReference type="InterPro" id="IPR036390">
    <property type="entry name" value="WH_DNA-bd_sf"/>
</dbReference>
<keyword evidence="3" id="KW-0804">Transcription</keyword>
<evidence type="ECO:0000313" key="5">
    <source>
        <dbReference type="EMBL" id="TQN27757.1"/>
    </source>
</evidence>
<keyword evidence="6" id="KW-1185">Reference proteome</keyword>
<dbReference type="Proteomes" id="UP000317422">
    <property type="component" value="Unassembled WGS sequence"/>
</dbReference>
<dbReference type="InterPro" id="IPR001034">
    <property type="entry name" value="DeoR_HTH"/>
</dbReference>
<dbReference type="PANTHER" id="PTHR34580">
    <property type="match status" value="1"/>
</dbReference>
<organism evidence="5 6">
    <name type="scientific">Haloactinospora alba</name>
    <dbReference type="NCBI Taxonomy" id="405555"/>
    <lineage>
        <taxon>Bacteria</taxon>
        <taxon>Bacillati</taxon>
        <taxon>Actinomycetota</taxon>
        <taxon>Actinomycetes</taxon>
        <taxon>Streptosporangiales</taxon>
        <taxon>Nocardiopsidaceae</taxon>
        <taxon>Haloactinospora</taxon>
    </lineage>
</organism>
<evidence type="ECO:0000256" key="3">
    <source>
        <dbReference type="ARBA" id="ARBA00023163"/>
    </source>
</evidence>
<dbReference type="SUPFAM" id="SSF46785">
    <property type="entry name" value="Winged helix' DNA-binding domain"/>
    <property type="match status" value="1"/>
</dbReference>
<dbReference type="PROSITE" id="PS51000">
    <property type="entry name" value="HTH_DEOR_2"/>
    <property type="match status" value="1"/>
</dbReference>
<reference evidence="5 6" key="1">
    <citation type="submission" date="2019-06" db="EMBL/GenBank/DDBJ databases">
        <title>Sequencing the genomes of 1000 actinobacteria strains.</title>
        <authorList>
            <person name="Klenk H.-P."/>
        </authorList>
    </citation>
    <scope>NUCLEOTIDE SEQUENCE [LARGE SCALE GENOMIC DNA]</scope>
    <source>
        <strain evidence="5 6">DSM 45015</strain>
    </source>
</reference>
<evidence type="ECO:0000256" key="2">
    <source>
        <dbReference type="ARBA" id="ARBA00023125"/>
    </source>
</evidence>
<feature type="domain" description="HTH deoR-type" evidence="4">
    <location>
        <begin position="4"/>
        <end position="59"/>
    </location>
</feature>
<proteinExistence type="predicted"/>
<keyword evidence="2 5" id="KW-0238">DNA-binding</keyword>
<evidence type="ECO:0000313" key="6">
    <source>
        <dbReference type="Proteomes" id="UP000317422"/>
    </source>
</evidence>
<dbReference type="InterPro" id="IPR028349">
    <property type="entry name" value="PafC-like"/>
</dbReference>
<dbReference type="PANTHER" id="PTHR34580:SF3">
    <property type="entry name" value="PROTEIN PAFB"/>
    <property type="match status" value="1"/>
</dbReference>
<gene>
    <name evidence="5" type="ORF">FHX37_4486</name>
</gene>